<keyword evidence="1" id="KW-1133">Transmembrane helix</keyword>
<evidence type="ECO:0008006" key="3">
    <source>
        <dbReference type="Google" id="ProtNLM"/>
    </source>
</evidence>
<organism evidence="2">
    <name type="scientific">Sipha flava</name>
    <name type="common">yellow sugarcane aphid</name>
    <dbReference type="NCBI Taxonomy" id="143950"/>
    <lineage>
        <taxon>Eukaryota</taxon>
        <taxon>Metazoa</taxon>
        <taxon>Ecdysozoa</taxon>
        <taxon>Arthropoda</taxon>
        <taxon>Hexapoda</taxon>
        <taxon>Insecta</taxon>
        <taxon>Pterygota</taxon>
        <taxon>Neoptera</taxon>
        <taxon>Paraneoptera</taxon>
        <taxon>Hemiptera</taxon>
        <taxon>Sternorrhyncha</taxon>
        <taxon>Aphidomorpha</taxon>
        <taxon>Aphidoidea</taxon>
        <taxon>Aphididae</taxon>
        <taxon>Sipha</taxon>
    </lineage>
</organism>
<feature type="transmembrane region" description="Helical" evidence="1">
    <location>
        <begin position="72"/>
        <end position="91"/>
    </location>
</feature>
<evidence type="ECO:0000313" key="2">
    <source>
        <dbReference type="EMBL" id="MBY81252.1"/>
    </source>
</evidence>
<gene>
    <name evidence="2" type="ORF">g.163099</name>
</gene>
<feature type="transmembrane region" description="Helical" evidence="1">
    <location>
        <begin position="12"/>
        <end position="37"/>
    </location>
</feature>
<dbReference type="EMBL" id="GGMS01012049">
    <property type="protein sequence ID" value="MBY81252.1"/>
    <property type="molecule type" value="Transcribed_RNA"/>
</dbReference>
<name>A0A2S2QVU7_9HEMI</name>
<accession>A0A2S2QVU7</accession>
<evidence type="ECO:0000256" key="1">
    <source>
        <dbReference type="SAM" id="Phobius"/>
    </source>
</evidence>
<keyword evidence="1" id="KW-0812">Transmembrane</keyword>
<proteinExistence type="predicted"/>
<protein>
    <recommendedName>
        <fullName evidence="3">Transmembrane protein</fullName>
    </recommendedName>
</protein>
<sequence>MFLVTVGLWTAVNFVAVAGLIDAITFAVGFCIVCGLLKLLVRLGSSVFLTTTGLMDDLSEFVFLRVDATGPLLLIVSLLPLLSALVTAFVVDFSVSKLPDEVS</sequence>
<dbReference type="AlphaFoldDB" id="A0A2S2QVU7"/>
<reference evidence="2" key="1">
    <citation type="submission" date="2018-04" db="EMBL/GenBank/DDBJ databases">
        <title>Transcriptome assembly of Sipha flava.</title>
        <authorList>
            <person name="Scully E.D."/>
            <person name="Geib S.M."/>
            <person name="Palmer N.A."/>
            <person name="Koch K."/>
            <person name="Bradshaw J."/>
            <person name="Heng-Moss T."/>
            <person name="Sarath G."/>
        </authorList>
    </citation>
    <scope>NUCLEOTIDE SEQUENCE</scope>
</reference>
<keyword evidence="1" id="KW-0472">Membrane</keyword>